<evidence type="ECO:0000313" key="3">
    <source>
        <dbReference type="EMBL" id="PMD16495.1"/>
    </source>
</evidence>
<organism evidence="3 4">
    <name type="scientific">Hyaloscypha hepaticicola</name>
    <dbReference type="NCBI Taxonomy" id="2082293"/>
    <lineage>
        <taxon>Eukaryota</taxon>
        <taxon>Fungi</taxon>
        <taxon>Dikarya</taxon>
        <taxon>Ascomycota</taxon>
        <taxon>Pezizomycotina</taxon>
        <taxon>Leotiomycetes</taxon>
        <taxon>Helotiales</taxon>
        <taxon>Hyaloscyphaceae</taxon>
        <taxon>Hyaloscypha</taxon>
    </lineage>
</organism>
<feature type="transmembrane region" description="Helical" evidence="1">
    <location>
        <begin position="6"/>
        <end position="25"/>
    </location>
</feature>
<feature type="domain" description="DUF7702" evidence="2">
    <location>
        <begin position="2"/>
        <end position="237"/>
    </location>
</feature>
<dbReference type="AlphaFoldDB" id="A0A2J6PR31"/>
<dbReference type="EMBL" id="KZ613505">
    <property type="protein sequence ID" value="PMD16495.1"/>
    <property type="molecule type" value="Genomic_DNA"/>
</dbReference>
<feature type="transmembrane region" description="Helical" evidence="1">
    <location>
        <begin position="104"/>
        <end position="123"/>
    </location>
</feature>
<keyword evidence="1" id="KW-0472">Membrane</keyword>
<dbReference type="STRING" id="1745343.A0A2J6PR31"/>
<feature type="transmembrane region" description="Helical" evidence="1">
    <location>
        <begin position="178"/>
        <end position="203"/>
    </location>
</feature>
<keyword evidence="1" id="KW-0812">Transmembrane</keyword>
<feature type="transmembrane region" description="Helical" evidence="1">
    <location>
        <begin position="135"/>
        <end position="157"/>
    </location>
</feature>
<feature type="transmembrane region" description="Helical" evidence="1">
    <location>
        <begin position="215"/>
        <end position="234"/>
    </location>
</feature>
<dbReference type="PANTHER" id="PTHR42109">
    <property type="entry name" value="UNPLACED GENOMIC SCAFFOLD UM_SCAF_CONTIG_1.265, WHOLE GENOME SHOTGUN SEQUENCE"/>
    <property type="match status" value="1"/>
</dbReference>
<proteinExistence type="predicted"/>
<dbReference type="Proteomes" id="UP000235672">
    <property type="component" value="Unassembled WGS sequence"/>
</dbReference>
<protein>
    <recommendedName>
        <fullName evidence="2">DUF7702 domain-containing protein</fullName>
    </recommendedName>
</protein>
<evidence type="ECO:0000313" key="4">
    <source>
        <dbReference type="Proteomes" id="UP000235672"/>
    </source>
</evidence>
<gene>
    <name evidence="3" type="ORF">NA56DRAFT_753060</name>
</gene>
<accession>A0A2J6PR31</accession>
<evidence type="ECO:0000259" key="2">
    <source>
        <dbReference type="Pfam" id="PF24800"/>
    </source>
</evidence>
<dbReference type="OrthoDB" id="2560628at2759"/>
<keyword evidence="4" id="KW-1185">Reference proteome</keyword>
<feature type="transmembrane region" description="Helical" evidence="1">
    <location>
        <begin position="32"/>
        <end position="51"/>
    </location>
</feature>
<dbReference type="InterPro" id="IPR056119">
    <property type="entry name" value="DUF7702"/>
</dbReference>
<reference evidence="3 4" key="1">
    <citation type="submission" date="2016-05" db="EMBL/GenBank/DDBJ databases">
        <title>A degradative enzymes factory behind the ericoid mycorrhizal symbiosis.</title>
        <authorList>
            <consortium name="DOE Joint Genome Institute"/>
            <person name="Martino E."/>
            <person name="Morin E."/>
            <person name="Grelet G."/>
            <person name="Kuo A."/>
            <person name="Kohler A."/>
            <person name="Daghino S."/>
            <person name="Barry K."/>
            <person name="Choi C."/>
            <person name="Cichocki N."/>
            <person name="Clum A."/>
            <person name="Copeland A."/>
            <person name="Hainaut M."/>
            <person name="Haridas S."/>
            <person name="Labutti K."/>
            <person name="Lindquist E."/>
            <person name="Lipzen A."/>
            <person name="Khouja H.-R."/>
            <person name="Murat C."/>
            <person name="Ohm R."/>
            <person name="Olson A."/>
            <person name="Spatafora J."/>
            <person name="Veneault-Fourrey C."/>
            <person name="Henrissat B."/>
            <person name="Grigoriev I."/>
            <person name="Martin F."/>
            <person name="Perotto S."/>
        </authorList>
    </citation>
    <scope>NUCLEOTIDE SEQUENCE [LARGE SCALE GENOMIC DNA]</scope>
    <source>
        <strain evidence="3 4">UAMH 7357</strain>
    </source>
</reference>
<dbReference type="Pfam" id="PF24800">
    <property type="entry name" value="DUF7702"/>
    <property type="match status" value="1"/>
</dbReference>
<name>A0A2J6PR31_9HELO</name>
<keyword evidence="1" id="KW-1133">Transmembrane helix</keyword>
<feature type="transmembrane region" description="Helical" evidence="1">
    <location>
        <begin position="63"/>
        <end position="84"/>
    </location>
</feature>
<sequence>MTNGVDIFTLIVYIPLLNPLLYCLWKHGKAGLLGWICLQSYCCIRIVAAILDIHNIAVHSTSSTSLILSNLGLSPLLLGTLGVLHEARRARNPNLNNKWEWLRVIQFHMAIIGAIVLLIFGVFREIDNAPHTPNVLMKVGVIGILGCWFTLSIWTLLSWFRPVENTSDNAAYADGTTLLLGVLCGLPFLGVREIYALLSVFISNPNFKNETAPKVVLSVVPEMLVTFSLVFAGIKTRNIGKLRNMSKA</sequence>
<dbReference type="PANTHER" id="PTHR42109:SF3">
    <property type="entry name" value="INTEGRAL MEMBRANE PROTEIN (AFU_ORTHOLOGUE AFUA_5G00100)"/>
    <property type="match status" value="1"/>
</dbReference>
<evidence type="ECO:0000256" key="1">
    <source>
        <dbReference type="SAM" id="Phobius"/>
    </source>
</evidence>